<feature type="transmembrane region" description="Helical" evidence="7">
    <location>
        <begin position="25"/>
        <end position="48"/>
    </location>
</feature>
<sequence>MSLYSLDLMILYFFNHLIHTPLLDSIMICISYGGLLYFGLFVALLLYLFGGLKGKRVSKILVCSLLVSFFVIEIIKLGVMRPRPYDVLSSLVVIGHEWDYSFPSGHTVNMTVLSYILGKSYGHLDLFLICPLIIGITRLYLGMHYPSDVLGAYIIGLLLAFICFNIFSRRFKINNI</sequence>
<dbReference type="SMART" id="SM00014">
    <property type="entry name" value="acidPPc"/>
    <property type="match status" value="1"/>
</dbReference>
<dbReference type="GO" id="GO:0005886">
    <property type="term" value="C:plasma membrane"/>
    <property type="evidence" value="ECO:0007669"/>
    <property type="project" value="UniProtKB-SubCell"/>
</dbReference>
<evidence type="ECO:0000313" key="9">
    <source>
        <dbReference type="EMBL" id="RAP03810.1"/>
    </source>
</evidence>
<name>A0A328QAX6_9EURY</name>
<feature type="transmembrane region" description="Helical" evidence="7">
    <location>
        <begin position="149"/>
        <end position="167"/>
    </location>
</feature>
<dbReference type="RefSeq" id="WP_011405729.1">
    <property type="nucleotide sequence ID" value="NZ_CATZNA010000006.1"/>
</dbReference>
<evidence type="ECO:0000256" key="7">
    <source>
        <dbReference type="SAM" id="Phobius"/>
    </source>
</evidence>
<evidence type="ECO:0000256" key="1">
    <source>
        <dbReference type="ARBA" id="ARBA00004651"/>
    </source>
</evidence>
<feature type="transmembrane region" description="Helical" evidence="7">
    <location>
        <begin position="60"/>
        <end position="80"/>
    </location>
</feature>
<evidence type="ECO:0000256" key="2">
    <source>
        <dbReference type="ARBA" id="ARBA00022475"/>
    </source>
</evidence>
<keyword evidence="5 7" id="KW-1133">Transmembrane helix</keyword>
<evidence type="ECO:0000313" key="10">
    <source>
        <dbReference type="Proteomes" id="UP000248557"/>
    </source>
</evidence>
<dbReference type="InterPro" id="IPR000326">
    <property type="entry name" value="PAP2/HPO"/>
</dbReference>
<dbReference type="GO" id="GO:0016787">
    <property type="term" value="F:hydrolase activity"/>
    <property type="evidence" value="ECO:0007669"/>
    <property type="project" value="UniProtKB-KW"/>
</dbReference>
<keyword evidence="6 7" id="KW-0472">Membrane</keyword>
<keyword evidence="3 7" id="KW-0812">Transmembrane</keyword>
<proteinExistence type="predicted"/>
<evidence type="ECO:0000256" key="5">
    <source>
        <dbReference type="ARBA" id="ARBA00022989"/>
    </source>
</evidence>
<evidence type="ECO:0000259" key="8">
    <source>
        <dbReference type="SMART" id="SM00014"/>
    </source>
</evidence>
<protein>
    <submittedName>
        <fullName evidence="9">Phosphatase PAP2 family protein</fullName>
    </submittedName>
</protein>
<dbReference type="AlphaFoldDB" id="A0A328QAX6"/>
<dbReference type="PANTHER" id="PTHR14969:SF62">
    <property type="entry name" value="DECAPRENYLPHOSPHORYL-5-PHOSPHORIBOSE PHOSPHATASE RV3807C-RELATED"/>
    <property type="match status" value="1"/>
</dbReference>
<feature type="transmembrane region" description="Helical" evidence="7">
    <location>
        <begin position="124"/>
        <end position="143"/>
    </location>
</feature>
<reference evidence="9 10" key="1">
    <citation type="submission" date="2017-05" db="EMBL/GenBank/DDBJ databases">
        <title>Host range expansion of the Methanosphaera genus to humans and monogastric animals involves recent and extensive reduction in genome content.</title>
        <authorList>
            <person name="Hoedt E.C."/>
            <person name="Volmer J.G."/>
            <person name="Parks D.H."/>
            <person name="Rosewarne C.P."/>
            <person name="Denman S.E."/>
            <person name="Mcsweeney C.S."/>
            <person name="O Cuiv P."/>
            <person name="Hugenholtz P."/>
            <person name="Tyson G.W."/>
            <person name="Morrison M."/>
        </authorList>
    </citation>
    <scope>NUCLEOTIDE SEQUENCE [LARGE SCALE GENOMIC DNA]</scope>
    <source>
        <strain evidence="9 10">PA5</strain>
    </source>
</reference>
<dbReference type="GeneID" id="3855391"/>
<dbReference type="Proteomes" id="UP000248557">
    <property type="component" value="Unassembled WGS sequence"/>
</dbReference>
<comment type="caution">
    <text evidence="9">The sequence shown here is derived from an EMBL/GenBank/DDBJ whole genome shotgun (WGS) entry which is preliminary data.</text>
</comment>
<dbReference type="Pfam" id="PF01569">
    <property type="entry name" value="PAP2"/>
    <property type="match status" value="1"/>
</dbReference>
<dbReference type="EMBL" id="NGJK01000005">
    <property type="protein sequence ID" value="RAP03810.1"/>
    <property type="molecule type" value="Genomic_DNA"/>
</dbReference>
<dbReference type="InterPro" id="IPR036938">
    <property type="entry name" value="PAP2/HPO_sf"/>
</dbReference>
<keyword evidence="4" id="KW-0378">Hydrolase</keyword>
<dbReference type="PANTHER" id="PTHR14969">
    <property type="entry name" value="SPHINGOSINE-1-PHOSPHATE PHOSPHOHYDROLASE"/>
    <property type="match status" value="1"/>
</dbReference>
<comment type="subcellular location">
    <subcellularLocation>
        <location evidence="1">Cell membrane</location>
        <topology evidence="1">Multi-pass membrane protein</topology>
    </subcellularLocation>
</comment>
<keyword evidence="2" id="KW-1003">Cell membrane</keyword>
<accession>A0A328QAX6</accession>
<evidence type="ECO:0000256" key="4">
    <source>
        <dbReference type="ARBA" id="ARBA00022801"/>
    </source>
</evidence>
<dbReference type="SUPFAM" id="SSF48317">
    <property type="entry name" value="Acid phosphatase/Vanadium-dependent haloperoxidase"/>
    <property type="match status" value="1"/>
</dbReference>
<evidence type="ECO:0000256" key="3">
    <source>
        <dbReference type="ARBA" id="ARBA00022692"/>
    </source>
</evidence>
<dbReference type="Gene3D" id="1.20.144.10">
    <property type="entry name" value="Phosphatidic acid phosphatase type 2/haloperoxidase"/>
    <property type="match status" value="1"/>
</dbReference>
<evidence type="ECO:0000256" key="6">
    <source>
        <dbReference type="ARBA" id="ARBA00023136"/>
    </source>
</evidence>
<feature type="domain" description="Phosphatidic acid phosphatase type 2/haloperoxidase" evidence="8">
    <location>
        <begin position="59"/>
        <end position="164"/>
    </location>
</feature>
<gene>
    <name evidence="9" type="ORF">CA615_00555</name>
</gene>
<dbReference type="OMA" id="HAVDNSF"/>
<organism evidence="9 10">
    <name type="scientific">Methanosphaera stadtmanae</name>
    <dbReference type="NCBI Taxonomy" id="2317"/>
    <lineage>
        <taxon>Archaea</taxon>
        <taxon>Methanobacteriati</taxon>
        <taxon>Methanobacteriota</taxon>
        <taxon>Methanomada group</taxon>
        <taxon>Methanobacteria</taxon>
        <taxon>Methanobacteriales</taxon>
        <taxon>Methanobacteriaceae</taxon>
        <taxon>Methanosphaera</taxon>
    </lineage>
</organism>